<feature type="compositionally biased region" description="Basic and acidic residues" evidence="1">
    <location>
        <begin position="232"/>
        <end position="318"/>
    </location>
</feature>
<name>C5D5K3_GEOSW</name>
<dbReference type="InterPro" id="IPR036779">
    <property type="entry name" value="LysM_dom_sf"/>
</dbReference>
<dbReference type="STRING" id="471223.GWCH70_2576"/>
<evidence type="ECO:0000256" key="1">
    <source>
        <dbReference type="SAM" id="MobiDB-lite"/>
    </source>
</evidence>
<organism evidence="3">
    <name type="scientific">Geobacillus sp. (strain WCH70)</name>
    <dbReference type="NCBI Taxonomy" id="471223"/>
    <lineage>
        <taxon>Bacteria</taxon>
        <taxon>Bacillati</taxon>
        <taxon>Bacillota</taxon>
        <taxon>Bacilli</taxon>
        <taxon>Bacillales</taxon>
        <taxon>Anoxybacillaceae</taxon>
        <taxon>Geobacillus</taxon>
    </lineage>
</organism>
<dbReference type="EMBL" id="CP001638">
    <property type="protein sequence ID" value="ACS25271.1"/>
    <property type="molecule type" value="Genomic_DNA"/>
</dbReference>
<feature type="region of interest" description="Disordered" evidence="1">
    <location>
        <begin position="198"/>
        <end position="352"/>
    </location>
</feature>
<gene>
    <name evidence="3" type="ordered locus">GWCH70_2576</name>
</gene>
<dbReference type="PANTHER" id="PTHR33734">
    <property type="entry name" value="LYSM DOMAIN-CONTAINING GPI-ANCHORED PROTEIN 2"/>
    <property type="match status" value="1"/>
</dbReference>
<dbReference type="PROSITE" id="PS51782">
    <property type="entry name" value="LYSM"/>
    <property type="match status" value="1"/>
</dbReference>
<dbReference type="OrthoDB" id="2966368at2"/>
<evidence type="ECO:0000313" key="3">
    <source>
        <dbReference type="EMBL" id="ACS25271.1"/>
    </source>
</evidence>
<dbReference type="NCBIfam" id="TIGR02907">
    <property type="entry name" value="spore_VI_D"/>
    <property type="match status" value="1"/>
</dbReference>
<dbReference type="SUPFAM" id="SSF54106">
    <property type="entry name" value="LysM domain"/>
    <property type="match status" value="1"/>
</dbReference>
<proteinExistence type="predicted"/>
<dbReference type="CDD" id="cd00118">
    <property type="entry name" value="LysM"/>
    <property type="match status" value="1"/>
</dbReference>
<dbReference type="Pfam" id="PF01476">
    <property type="entry name" value="LysM"/>
    <property type="match status" value="1"/>
</dbReference>
<sequence>MEQSYLRFSLEESIWFRKGQEVAEFLSISLDPIVSVDEYEQYITIRGALELSGEYRMAEGEESSADPFDFASHRFVQHISTREDGISELSHRFPIDITIPKNRIQHLEDVYVTVESFDYDLDENGRLLVTADISISGISEAPLDEPYEPSLVEEEDEDLLFEPFEVVARKEVYEEEQRKQQSEEETSSIFNHALQEQNEDEAQEMTAIHREETKQEEETAVPLNNNEQLEETVERLEKTKEKAAQLEKPEEKEEKSAQLEKPEEKEEKSAQLEKPEEKEEKSAQLEKLEEKEETAAQLEKPEETAAQLEEKEAVKAEEENVAPQQEAKVSIGSMKEKDADEMKEEIDENEKQKVKSENALYLTKLFAKNQEEEFTKVKICIVQQGDSLDKIADRYDITVQQLLRVNQLESPEEIHEGQLLYIPALAGSRSS</sequence>
<dbReference type="Gene3D" id="3.10.350.10">
    <property type="entry name" value="LysM domain"/>
    <property type="match status" value="1"/>
</dbReference>
<protein>
    <submittedName>
        <fullName evidence="3">Stage VI sporulation protein D</fullName>
    </submittedName>
</protein>
<accession>C5D5K3</accession>
<dbReference type="eggNOG" id="COG1388">
    <property type="taxonomic scope" value="Bacteria"/>
</dbReference>
<dbReference type="InterPro" id="IPR014256">
    <property type="entry name" value="Spore_VI_D"/>
</dbReference>
<dbReference type="HOGENOM" id="CLU_016531_0_0_9"/>
<dbReference type="SMART" id="SM00257">
    <property type="entry name" value="LysM"/>
    <property type="match status" value="1"/>
</dbReference>
<dbReference type="KEGG" id="gwc:GWCH70_2576"/>
<dbReference type="GO" id="GO:0008932">
    <property type="term" value="F:lytic endotransglycosylase activity"/>
    <property type="evidence" value="ECO:0007669"/>
    <property type="project" value="TreeGrafter"/>
</dbReference>
<feature type="compositionally biased region" description="Basic and acidic residues" evidence="1">
    <location>
        <begin position="207"/>
        <end position="217"/>
    </location>
</feature>
<dbReference type="InterPro" id="IPR048862">
    <property type="entry name" value="SPOCS_spoVID_N"/>
</dbReference>
<dbReference type="PANTHER" id="PTHR33734:SF36">
    <property type="entry name" value="STAGE VI SPORULATION PROTEIN D"/>
    <property type="match status" value="1"/>
</dbReference>
<feature type="domain" description="LysM" evidence="2">
    <location>
        <begin position="378"/>
        <end position="422"/>
    </location>
</feature>
<dbReference type="AlphaFoldDB" id="C5D5K3"/>
<dbReference type="InterPro" id="IPR018392">
    <property type="entry name" value="LysM"/>
</dbReference>
<reference evidence="3" key="1">
    <citation type="submission" date="2009-06" db="EMBL/GenBank/DDBJ databases">
        <title>Complete sequence of chromosome of Geopacillus sp. WCH70.</title>
        <authorList>
            <consortium name="US DOE Joint Genome Institute"/>
            <person name="Lucas S."/>
            <person name="Copeland A."/>
            <person name="Lapidus A."/>
            <person name="Glavina del Rio T."/>
            <person name="Dalin E."/>
            <person name="Tice H."/>
            <person name="Bruce D."/>
            <person name="Goodwin L."/>
            <person name="Pitluck S."/>
            <person name="Chertkov O."/>
            <person name="Brettin T."/>
            <person name="Detter J.C."/>
            <person name="Han C."/>
            <person name="Larimer F."/>
            <person name="Land M."/>
            <person name="Hauser L."/>
            <person name="Kyrpides N."/>
            <person name="Mikhailova N."/>
            <person name="Brumm P."/>
            <person name="Mead D.A."/>
            <person name="Richardson P."/>
        </authorList>
    </citation>
    <scope>NUCLEOTIDE SEQUENCE [LARGE SCALE GENOMIC DNA]</scope>
    <source>
        <strain evidence="3">WCH70</strain>
    </source>
</reference>
<evidence type="ECO:0000259" key="2">
    <source>
        <dbReference type="PROSITE" id="PS51782"/>
    </source>
</evidence>
<dbReference type="Pfam" id="PF20918">
    <property type="entry name" value="SPOCS_spoVID-N"/>
    <property type="match status" value="1"/>
</dbReference>